<protein>
    <recommendedName>
        <fullName evidence="4">Outer membrane protein beta-barrel domain-containing protein</fullName>
    </recommendedName>
</protein>
<dbReference type="RefSeq" id="WP_135073963.1">
    <property type="nucleotide sequence ID" value="NZ_SPSB01000003.1"/>
</dbReference>
<name>A0A4Y9QQQ1_9BACT</name>
<accession>A0A4Y9QQQ1</accession>
<gene>
    <name evidence="2" type="ORF">E4S40_10990</name>
</gene>
<evidence type="ECO:0008006" key="4">
    <source>
        <dbReference type="Google" id="ProtNLM"/>
    </source>
</evidence>
<reference evidence="2 3" key="1">
    <citation type="submission" date="2019-03" db="EMBL/GenBank/DDBJ databases">
        <title>Algoriphagus sp. nov, a new strain isolated from root system soil of mangrove plant Kandelia.</title>
        <authorList>
            <person name="Yin Q."/>
            <person name="Wang K."/>
            <person name="Song Z."/>
        </authorList>
    </citation>
    <scope>NUCLEOTIDE SEQUENCE [LARGE SCALE GENOMIC DNA]</scope>
    <source>
        <strain evidence="2 3">XY-J91</strain>
    </source>
</reference>
<keyword evidence="1" id="KW-0732">Signal</keyword>
<evidence type="ECO:0000313" key="2">
    <source>
        <dbReference type="EMBL" id="TFV94537.1"/>
    </source>
</evidence>
<dbReference type="AlphaFoldDB" id="A0A4Y9QQQ1"/>
<feature type="chain" id="PRO_5021436187" description="Outer membrane protein beta-barrel domain-containing protein" evidence="1">
    <location>
        <begin position="20"/>
        <end position="267"/>
    </location>
</feature>
<comment type="caution">
    <text evidence="2">The sequence shown here is derived from an EMBL/GenBank/DDBJ whole genome shotgun (WGS) entry which is preliminary data.</text>
</comment>
<dbReference type="OrthoDB" id="822401at2"/>
<evidence type="ECO:0000313" key="3">
    <source>
        <dbReference type="Proteomes" id="UP000297647"/>
    </source>
</evidence>
<evidence type="ECO:0000256" key="1">
    <source>
        <dbReference type="SAM" id="SignalP"/>
    </source>
</evidence>
<organism evidence="2 3">
    <name type="scientific">Algoriphagus kandeliae</name>
    <dbReference type="NCBI Taxonomy" id="2562278"/>
    <lineage>
        <taxon>Bacteria</taxon>
        <taxon>Pseudomonadati</taxon>
        <taxon>Bacteroidota</taxon>
        <taxon>Cytophagia</taxon>
        <taxon>Cytophagales</taxon>
        <taxon>Cyclobacteriaceae</taxon>
        <taxon>Algoriphagus</taxon>
    </lineage>
</organism>
<dbReference type="Proteomes" id="UP000297647">
    <property type="component" value="Unassembled WGS sequence"/>
</dbReference>
<proteinExistence type="predicted"/>
<dbReference type="EMBL" id="SPSB01000003">
    <property type="protein sequence ID" value="TFV94537.1"/>
    <property type="molecule type" value="Genomic_DNA"/>
</dbReference>
<feature type="signal peptide" evidence="1">
    <location>
        <begin position="1"/>
        <end position="19"/>
    </location>
</feature>
<sequence length="267" mass="30294">MRKVLFSICICFFSNLLFAQEKDHAVYTESNLSSFEKKKLRQERSGQDGNYLLFQGGLRRHLTTEGNNLYLPISGEMDGIVQGNLGYRIGNISMETGLGFIWHNSELEYQLGQSEKSIITKSNHNSIFLPLGFRYSIPLNNQQRLRIGAHAISNLILFSSDRPDPNRRFPYYGSGSIEGVSIDFTVNEPKFKSFFKIGIHAEILAFKSSFLSIQASHVLSVPSTLRTITYQWEDGIQSGEFETQTSLNGWIVEFGYKLPLNILSLKD</sequence>
<keyword evidence="3" id="KW-1185">Reference proteome</keyword>